<protein>
    <recommendedName>
        <fullName evidence="4">Signal transduction histidine-protein kinase ArlS</fullName>
        <ecNumber evidence="3">2.7.13.3</ecNumber>
    </recommendedName>
</protein>
<evidence type="ECO:0000256" key="14">
    <source>
        <dbReference type="ARBA" id="ARBA00023136"/>
    </source>
</evidence>
<dbReference type="PANTHER" id="PTHR45528">
    <property type="entry name" value="SENSOR HISTIDINE KINASE CPXA"/>
    <property type="match status" value="1"/>
</dbReference>
<dbReference type="GO" id="GO:0005886">
    <property type="term" value="C:plasma membrane"/>
    <property type="evidence" value="ECO:0007669"/>
    <property type="project" value="UniProtKB-SubCell"/>
</dbReference>
<evidence type="ECO:0000256" key="8">
    <source>
        <dbReference type="ARBA" id="ARBA00022692"/>
    </source>
</evidence>
<dbReference type="InterPro" id="IPR005467">
    <property type="entry name" value="His_kinase_dom"/>
</dbReference>
<dbReference type="SUPFAM" id="SSF47384">
    <property type="entry name" value="Homodimeric domain of signal transducing histidine kinase"/>
    <property type="match status" value="1"/>
</dbReference>
<dbReference type="InterPro" id="IPR004358">
    <property type="entry name" value="Sig_transdc_His_kin-like_C"/>
</dbReference>
<feature type="domain" description="HAMP" evidence="17">
    <location>
        <begin position="185"/>
        <end position="238"/>
    </location>
</feature>
<dbReference type="Gene3D" id="6.10.340.10">
    <property type="match status" value="1"/>
</dbReference>
<keyword evidence="14 15" id="KW-0472">Membrane</keyword>
<comment type="caution">
    <text evidence="18">The sequence shown here is derived from an EMBL/GenBank/DDBJ whole genome shotgun (WGS) entry which is preliminary data.</text>
</comment>
<dbReference type="PROSITE" id="PS50109">
    <property type="entry name" value="HIS_KIN"/>
    <property type="match status" value="1"/>
</dbReference>
<dbReference type="SMART" id="SM00304">
    <property type="entry name" value="HAMP"/>
    <property type="match status" value="1"/>
</dbReference>
<dbReference type="CDD" id="cd00082">
    <property type="entry name" value="HisKA"/>
    <property type="match status" value="1"/>
</dbReference>
<keyword evidence="8 15" id="KW-0812">Transmembrane</keyword>
<dbReference type="InterPro" id="IPR003661">
    <property type="entry name" value="HisK_dim/P_dom"/>
</dbReference>
<sequence>MKTLLSRFPIKWRITIWTTVILFFLFSFFAVFQYFFVKNWIMHYEKTIISEKMREVQAYLSENKAITEKGIINSKHFLENIIEKNEFIQIEDKDGKIIVSLSNDLSTDDLPHISNPNQITSVKDKSDHYLIYKADIADSSFKGTVELIRRLENYTRLFKYMSIMMIIAVLGAILLSSAGGILIANQILKPVKALSLTIQKIKAKGLKERVPELHSKDEIAELSHIFNGMMDDLEISFNKQKRFVEDASHELRTPISILEGHLSMLKRWGKKDHEILEESIAASLYEVKRLKDLVTDLLDLTRIESTRASKEIFDPILIIENVIKSINIIYPNFTFTKNFTEGSDIRLFGVRRQFEQLIVIITDNAIKYSKAVEEIKIVTEIQNQQLLIHVIDYGEGIPNEDLPHIFDRFYRVDKARSRANGGNGLGLSIAKEIVENLDGTITVKSELGQGTMVSLCFPIVIFS</sequence>
<evidence type="ECO:0000256" key="5">
    <source>
        <dbReference type="ARBA" id="ARBA00022475"/>
    </source>
</evidence>
<evidence type="ECO:0000313" key="19">
    <source>
        <dbReference type="Proteomes" id="UP000006315"/>
    </source>
</evidence>
<keyword evidence="7" id="KW-0808">Transferase</keyword>
<dbReference type="FunFam" id="1.10.287.130:FF:000001">
    <property type="entry name" value="Two-component sensor histidine kinase"/>
    <property type="match status" value="1"/>
</dbReference>
<accession>K6E6Y6</accession>
<evidence type="ECO:0000256" key="10">
    <source>
        <dbReference type="ARBA" id="ARBA00022777"/>
    </source>
</evidence>
<dbReference type="InterPro" id="IPR041610">
    <property type="entry name" value="ArlS_N"/>
</dbReference>
<dbReference type="EC" id="2.7.13.3" evidence="3"/>
<dbReference type="InterPro" id="IPR036890">
    <property type="entry name" value="HATPase_C_sf"/>
</dbReference>
<keyword evidence="19" id="KW-1185">Reference proteome</keyword>
<keyword evidence="6" id="KW-0597">Phosphoprotein</keyword>
<dbReference type="STRING" id="1131731.BAZO_02167"/>
<evidence type="ECO:0000256" key="13">
    <source>
        <dbReference type="ARBA" id="ARBA00023012"/>
    </source>
</evidence>
<dbReference type="GO" id="GO:0000155">
    <property type="term" value="F:phosphorelay sensor kinase activity"/>
    <property type="evidence" value="ECO:0007669"/>
    <property type="project" value="InterPro"/>
</dbReference>
<dbReference type="PROSITE" id="PS50885">
    <property type="entry name" value="HAMP"/>
    <property type="match status" value="1"/>
</dbReference>
<proteinExistence type="predicted"/>
<keyword evidence="12 15" id="KW-1133">Transmembrane helix</keyword>
<dbReference type="InterPro" id="IPR036097">
    <property type="entry name" value="HisK_dim/P_sf"/>
</dbReference>
<feature type="transmembrane region" description="Helical" evidence="15">
    <location>
        <begin position="14"/>
        <end position="37"/>
    </location>
</feature>
<dbReference type="AlphaFoldDB" id="K6E6Y6"/>
<dbReference type="Gene3D" id="3.30.565.10">
    <property type="entry name" value="Histidine kinase-like ATPase, C-terminal domain"/>
    <property type="match status" value="1"/>
</dbReference>
<evidence type="ECO:0000256" key="4">
    <source>
        <dbReference type="ARBA" id="ARBA00015735"/>
    </source>
</evidence>
<dbReference type="Gene3D" id="1.10.287.130">
    <property type="match status" value="1"/>
</dbReference>
<dbReference type="InterPro" id="IPR050398">
    <property type="entry name" value="HssS/ArlS-like"/>
</dbReference>
<feature type="transmembrane region" description="Helical" evidence="15">
    <location>
        <begin position="157"/>
        <end position="184"/>
    </location>
</feature>
<gene>
    <name evidence="18" type="ORF">BAZO_02167</name>
</gene>
<dbReference type="RefSeq" id="WP_003329575.1">
    <property type="nucleotide sequence ID" value="NZ_AJLR01000033.1"/>
</dbReference>
<dbReference type="CDD" id="cd00075">
    <property type="entry name" value="HATPase"/>
    <property type="match status" value="1"/>
</dbReference>
<dbReference type="GO" id="GO:0005524">
    <property type="term" value="F:ATP binding"/>
    <property type="evidence" value="ECO:0007669"/>
    <property type="project" value="UniProtKB-KW"/>
</dbReference>
<dbReference type="PATRIC" id="fig|1131731.3.peg.443"/>
<evidence type="ECO:0000256" key="15">
    <source>
        <dbReference type="SAM" id="Phobius"/>
    </source>
</evidence>
<dbReference type="Proteomes" id="UP000006315">
    <property type="component" value="Unassembled WGS sequence"/>
</dbReference>
<name>K6E6Y6_SCHAZ</name>
<dbReference type="Pfam" id="PF18719">
    <property type="entry name" value="ArlS_N"/>
    <property type="match status" value="1"/>
</dbReference>
<dbReference type="CDD" id="cd06225">
    <property type="entry name" value="HAMP"/>
    <property type="match status" value="1"/>
</dbReference>
<evidence type="ECO:0000256" key="12">
    <source>
        <dbReference type="ARBA" id="ARBA00022989"/>
    </source>
</evidence>
<evidence type="ECO:0000259" key="16">
    <source>
        <dbReference type="PROSITE" id="PS50109"/>
    </source>
</evidence>
<evidence type="ECO:0000313" key="18">
    <source>
        <dbReference type="EMBL" id="EKN69031.1"/>
    </source>
</evidence>
<keyword evidence="10 18" id="KW-0418">Kinase</keyword>
<organism evidence="18 19">
    <name type="scientific">Schinkia azotoformans LMG 9581</name>
    <dbReference type="NCBI Taxonomy" id="1131731"/>
    <lineage>
        <taxon>Bacteria</taxon>
        <taxon>Bacillati</taxon>
        <taxon>Bacillota</taxon>
        <taxon>Bacilli</taxon>
        <taxon>Bacillales</taxon>
        <taxon>Bacillaceae</taxon>
        <taxon>Calidifontibacillus/Schinkia group</taxon>
        <taxon>Schinkia</taxon>
    </lineage>
</organism>
<dbReference type="Pfam" id="PF02518">
    <property type="entry name" value="HATPase_c"/>
    <property type="match status" value="1"/>
</dbReference>
<dbReference type="EMBL" id="AJLR01000033">
    <property type="protein sequence ID" value="EKN69031.1"/>
    <property type="molecule type" value="Genomic_DNA"/>
</dbReference>
<keyword evidence="9" id="KW-0547">Nucleotide-binding</keyword>
<dbReference type="SUPFAM" id="SSF158472">
    <property type="entry name" value="HAMP domain-like"/>
    <property type="match status" value="1"/>
</dbReference>
<dbReference type="SMART" id="SM00388">
    <property type="entry name" value="HisKA"/>
    <property type="match status" value="1"/>
</dbReference>
<dbReference type="Pfam" id="PF00672">
    <property type="entry name" value="HAMP"/>
    <property type="match status" value="1"/>
</dbReference>
<dbReference type="PANTHER" id="PTHR45528:SF12">
    <property type="entry name" value="SENSOR HISTIDINE KINASE ARSS"/>
    <property type="match status" value="1"/>
</dbReference>
<dbReference type="SUPFAM" id="SSF55874">
    <property type="entry name" value="ATPase domain of HSP90 chaperone/DNA topoisomerase II/histidine kinase"/>
    <property type="match status" value="1"/>
</dbReference>
<evidence type="ECO:0000256" key="2">
    <source>
        <dbReference type="ARBA" id="ARBA00004651"/>
    </source>
</evidence>
<comment type="subcellular location">
    <subcellularLocation>
        <location evidence="2">Cell membrane</location>
        <topology evidence="2">Multi-pass membrane protein</topology>
    </subcellularLocation>
</comment>
<dbReference type="InterPro" id="IPR003594">
    <property type="entry name" value="HATPase_dom"/>
</dbReference>
<keyword evidence="13" id="KW-0902">Two-component regulatory system</keyword>
<dbReference type="SMART" id="SM00387">
    <property type="entry name" value="HATPase_c"/>
    <property type="match status" value="1"/>
</dbReference>
<feature type="domain" description="Histidine kinase" evidence="16">
    <location>
        <begin position="246"/>
        <end position="461"/>
    </location>
</feature>
<evidence type="ECO:0000256" key="3">
    <source>
        <dbReference type="ARBA" id="ARBA00012438"/>
    </source>
</evidence>
<comment type="catalytic activity">
    <reaction evidence="1">
        <text>ATP + protein L-histidine = ADP + protein N-phospho-L-histidine.</text>
        <dbReference type="EC" id="2.7.13.3"/>
    </reaction>
</comment>
<dbReference type="FunFam" id="3.30.565.10:FF:000006">
    <property type="entry name" value="Sensor histidine kinase WalK"/>
    <property type="match status" value="1"/>
</dbReference>
<dbReference type="InterPro" id="IPR003660">
    <property type="entry name" value="HAMP_dom"/>
</dbReference>
<keyword evidence="11" id="KW-0067">ATP-binding</keyword>
<evidence type="ECO:0000256" key="7">
    <source>
        <dbReference type="ARBA" id="ARBA00022679"/>
    </source>
</evidence>
<evidence type="ECO:0000259" key="17">
    <source>
        <dbReference type="PROSITE" id="PS50885"/>
    </source>
</evidence>
<dbReference type="PRINTS" id="PR00344">
    <property type="entry name" value="BCTRLSENSOR"/>
</dbReference>
<reference evidence="18 19" key="1">
    <citation type="journal article" date="2012" name="Front. Microbiol.">
        <title>Redundancy and modularity in membrane-associated dissimilatory nitrate reduction in Bacillus.</title>
        <authorList>
            <person name="Heylen K."/>
            <person name="Keltjens J."/>
        </authorList>
    </citation>
    <scope>NUCLEOTIDE SEQUENCE [LARGE SCALE GENOMIC DNA]</scope>
    <source>
        <strain evidence="18 19">LMG 9581</strain>
    </source>
</reference>
<evidence type="ECO:0000256" key="11">
    <source>
        <dbReference type="ARBA" id="ARBA00022840"/>
    </source>
</evidence>
<evidence type="ECO:0000256" key="6">
    <source>
        <dbReference type="ARBA" id="ARBA00022553"/>
    </source>
</evidence>
<dbReference type="GeneID" id="89469369"/>
<keyword evidence="5" id="KW-1003">Cell membrane</keyword>
<dbReference type="Pfam" id="PF00512">
    <property type="entry name" value="HisKA"/>
    <property type="match status" value="1"/>
</dbReference>
<evidence type="ECO:0000256" key="9">
    <source>
        <dbReference type="ARBA" id="ARBA00022741"/>
    </source>
</evidence>
<evidence type="ECO:0000256" key="1">
    <source>
        <dbReference type="ARBA" id="ARBA00000085"/>
    </source>
</evidence>